<dbReference type="InterPro" id="IPR011009">
    <property type="entry name" value="Kinase-like_dom_sf"/>
</dbReference>
<feature type="binding site" evidence="1">
    <location>
        <position position="68"/>
    </location>
    <ligand>
        <name>ATP</name>
        <dbReference type="ChEBI" id="CHEBI:30616"/>
    </ligand>
</feature>
<dbReference type="PROSITE" id="PS50011">
    <property type="entry name" value="PROTEIN_KINASE_DOM"/>
    <property type="match status" value="1"/>
</dbReference>
<dbReference type="HOGENOM" id="CLU_158811_0_0_1"/>
<evidence type="ECO:0000256" key="1">
    <source>
        <dbReference type="PROSITE-ProRule" id="PRU10141"/>
    </source>
</evidence>
<sequence>MSNNTESNALVKFTENSNNEWIEEAIVKDYIKCYEFNYFSNFQEIGFGGFGKVFRANWKSSHNYLALKSFFSFNNTTIKEIIKEFKIQREVDFHDNIIHFCGVTIGAAYFLTIHNLLI</sequence>
<keyword evidence="1" id="KW-0547">Nucleotide-binding</keyword>
<dbReference type="EMBL" id="JEMT01024942">
    <property type="protein sequence ID" value="EXX61959.1"/>
    <property type="molecule type" value="Genomic_DNA"/>
</dbReference>
<dbReference type="Pfam" id="PF00069">
    <property type="entry name" value="Pkinase"/>
    <property type="match status" value="1"/>
</dbReference>
<proteinExistence type="predicted"/>
<dbReference type="PROSITE" id="PS00107">
    <property type="entry name" value="PROTEIN_KINASE_ATP"/>
    <property type="match status" value="1"/>
</dbReference>
<dbReference type="AlphaFoldDB" id="A0A015K3F0"/>
<keyword evidence="1" id="KW-0067">ATP-binding</keyword>
<evidence type="ECO:0000313" key="3">
    <source>
        <dbReference type="EMBL" id="EXX61959.1"/>
    </source>
</evidence>
<comment type="caution">
    <text evidence="3">The sequence shown here is derived from an EMBL/GenBank/DDBJ whole genome shotgun (WGS) entry which is preliminary data.</text>
</comment>
<evidence type="ECO:0000259" key="2">
    <source>
        <dbReference type="PROSITE" id="PS50011"/>
    </source>
</evidence>
<gene>
    <name evidence="3" type="ORF">RirG_166280</name>
</gene>
<name>A0A015K3F0_RHIIW</name>
<keyword evidence="4" id="KW-1185">Reference proteome</keyword>
<dbReference type="SUPFAM" id="SSF56112">
    <property type="entry name" value="Protein kinase-like (PK-like)"/>
    <property type="match status" value="1"/>
</dbReference>
<accession>A0A015K3F0</accession>
<reference evidence="3 4" key="1">
    <citation type="submission" date="2014-02" db="EMBL/GenBank/DDBJ databases">
        <title>Single nucleus genome sequencing reveals high similarity among nuclei of an endomycorrhizal fungus.</title>
        <authorList>
            <person name="Lin K."/>
            <person name="Geurts R."/>
            <person name="Zhang Z."/>
            <person name="Limpens E."/>
            <person name="Saunders D.G."/>
            <person name="Mu D."/>
            <person name="Pang E."/>
            <person name="Cao H."/>
            <person name="Cha H."/>
            <person name="Lin T."/>
            <person name="Zhou Q."/>
            <person name="Shang Y."/>
            <person name="Li Y."/>
            <person name="Ivanov S."/>
            <person name="Sharma T."/>
            <person name="Velzen R.V."/>
            <person name="Ruijter N.D."/>
            <person name="Aanen D.K."/>
            <person name="Win J."/>
            <person name="Kamoun S."/>
            <person name="Bisseling T."/>
            <person name="Huang S."/>
        </authorList>
    </citation>
    <scope>NUCLEOTIDE SEQUENCE [LARGE SCALE GENOMIC DNA]</scope>
    <source>
        <strain evidence="4">DAOM197198w</strain>
    </source>
</reference>
<feature type="domain" description="Protein kinase" evidence="2">
    <location>
        <begin position="39"/>
        <end position="118"/>
    </location>
</feature>
<organism evidence="3 4">
    <name type="scientific">Rhizophagus irregularis (strain DAOM 197198w)</name>
    <name type="common">Glomus intraradices</name>
    <dbReference type="NCBI Taxonomy" id="1432141"/>
    <lineage>
        <taxon>Eukaryota</taxon>
        <taxon>Fungi</taxon>
        <taxon>Fungi incertae sedis</taxon>
        <taxon>Mucoromycota</taxon>
        <taxon>Glomeromycotina</taxon>
        <taxon>Glomeromycetes</taxon>
        <taxon>Glomerales</taxon>
        <taxon>Glomeraceae</taxon>
        <taxon>Rhizophagus</taxon>
    </lineage>
</organism>
<dbReference type="Proteomes" id="UP000022910">
    <property type="component" value="Unassembled WGS sequence"/>
</dbReference>
<dbReference type="InterPro" id="IPR000719">
    <property type="entry name" value="Prot_kinase_dom"/>
</dbReference>
<protein>
    <recommendedName>
        <fullName evidence="2">Protein kinase domain-containing protein</fullName>
    </recommendedName>
</protein>
<dbReference type="GO" id="GO:0005524">
    <property type="term" value="F:ATP binding"/>
    <property type="evidence" value="ECO:0007669"/>
    <property type="project" value="UniProtKB-UniRule"/>
</dbReference>
<dbReference type="InterPro" id="IPR017441">
    <property type="entry name" value="Protein_kinase_ATP_BS"/>
</dbReference>
<dbReference type="GO" id="GO:0004672">
    <property type="term" value="F:protein kinase activity"/>
    <property type="evidence" value="ECO:0007669"/>
    <property type="project" value="InterPro"/>
</dbReference>
<dbReference type="Gene3D" id="3.30.200.20">
    <property type="entry name" value="Phosphorylase Kinase, domain 1"/>
    <property type="match status" value="1"/>
</dbReference>
<evidence type="ECO:0000313" key="4">
    <source>
        <dbReference type="Proteomes" id="UP000022910"/>
    </source>
</evidence>
<dbReference type="OrthoDB" id="544400at2759"/>